<comment type="caution">
    <text evidence="1">The sequence shown here is derived from an EMBL/GenBank/DDBJ whole genome shotgun (WGS) entry which is preliminary data.</text>
</comment>
<sequence length="227" mass="25909">EPDPKGKVLVARWETVSLIMENGEVVKKDGKPVTDVKGPIFELKGKDGRKLHLKMPKPEDPWPRKDGPMKQATQRIHHLENLLLYHNEKVRNPEGMGEIIPDWKVIYPELNADQYGKALGSAFLTGMMYLDNEDSESVEIVGSCDHEAYERSTVKDCCRMVIRRESGILEQFPLAAAWQQQALLLAFELRLRCLMQADDNIEAHRAVCEDLLEAYCYACENPDLQML</sequence>
<dbReference type="EMBL" id="CAJNIZ010043974">
    <property type="protein sequence ID" value="CAE7674267.1"/>
    <property type="molecule type" value="Genomic_DNA"/>
</dbReference>
<gene>
    <name evidence="1" type="ORF">SPIL2461_LOCUS18660</name>
</gene>
<dbReference type="Proteomes" id="UP000649617">
    <property type="component" value="Unassembled WGS sequence"/>
</dbReference>
<evidence type="ECO:0000313" key="2">
    <source>
        <dbReference type="Proteomes" id="UP000649617"/>
    </source>
</evidence>
<protein>
    <submittedName>
        <fullName evidence="1">Uncharacterized protein</fullName>
    </submittedName>
</protein>
<keyword evidence="2" id="KW-1185">Reference proteome</keyword>
<name>A0A812WB48_SYMPI</name>
<reference evidence="1" key="1">
    <citation type="submission" date="2021-02" db="EMBL/GenBank/DDBJ databases">
        <authorList>
            <person name="Dougan E. K."/>
            <person name="Rhodes N."/>
            <person name="Thang M."/>
            <person name="Chan C."/>
        </authorList>
    </citation>
    <scope>NUCLEOTIDE SEQUENCE</scope>
</reference>
<proteinExistence type="predicted"/>
<evidence type="ECO:0000313" key="1">
    <source>
        <dbReference type="EMBL" id="CAE7674267.1"/>
    </source>
</evidence>
<dbReference type="AlphaFoldDB" id="A0A812WB48"/>
<feature type="non-terminal residue" evidence="1">
    <location>
        <position position="1"/>
    </location>
</feature>
<organism evidence="1 2">
    <name type="scientific">Symbiodinium pilosum</name>
    <name type="common">Dinoflagellate</name>
    <dbReference type="NCBI Taxonomy" id="2952"/>
    <lineage>
        <taxon>Eukaryota</taxon>
        <taxon>Sar</taxon>
        <taxon>Alveolata</taxon>
        <taxon>Dinophyceae</taxon>
        <taxon>Suessiales</taxon>
        <taxon>Symbiodiniaceae</taxon>
        <taxon>Symbiodinium</taxon>
    </lineage>
</organism>
<accession>A0A812WB48</accession>